<reference evidence="1" key="1">
    <citation type="submission" date="2018-02" db="EMBL/GenBank/DDBJ databases">
        <title>Rhizophora mucronata_Transcriptome.</title>
        <authorList>
            <person name="Meera S.P."/>
            <person name="Sreeshan A."/>
            <person name="Augustine A."/>
        </authorList>
    </citation>
    <scope>NUCLEOTIDE SEQUENCE</scope>
    <source>
        <tissue evidence="1">Leaf</tissue>
    </source>
</reference>
<sequence>MHFLQCLLGFLGRCTSACMFC</sequence>
<accession>A0A2P2JAE7</accession>
<proteinExistence type="predicted"/>
<dbReference type="AlphaFoldDB" id="A0A2P2JAE7"/>
<organism evidence="1">
    <name type="scientific">Rhizophora mucronata</name>
    <name type="common">Asiatic mangrove</name>
    <dbReference type="NCBI Taxonomy" id="61149"/>
    <lineage>
        <taxon>Eukaryota</taxon>
        <taxon>Viridiplantae</taxon>
        <taxon>Streptophyta</taxon>
        <taxon>Embryophyta</taxon>
        <taxon>Tracheophyta</taxon>
        <taxon>Spermatophyta</taxon>
        <taxon>Magnoliopsida</taxon>
        <taxon>eudicotyledons</taxon>
        <taxon>Gunneridae</taxon>
        <taxon>Pentapetalae</taxon>
        <taxon>rosids</taxon>
        <taxon>fabids</taxon>
        <taxon>Malpighiales</taxon>
        <taxon>Rhizophoraceae</taxon>
        <taxon>Rhizophora</taxon>
    </lineage>
</organism>
<dbReference type="EMBL" id="GGEC01009967">
    <property type="protein sequence ID" value="MBW90450.1"/>
    <property type="molecule type" value="Transcribed_RNA"/>
</dbReference>
<name>A0A2P2JAE7_RHIMU</name>
<protein>
    <submittedName>
        <fullName evidence="1">Uncharacterized protein</fullName>
    </submittedName>
</protein>
<evidence type="ECO:0000313" key="1">
    <source>
        <dbReference type="EMBL" id="MBW90450.1"/>
    </source>
</evidence>